<name>A0A2I1EIX8_9GLOM</name>
<dbReference type="EMBL" id="LLXH01000056">
    <property type="protein sequence ID" value="PKC74310.1"/>
    <property type="molecule type" value="Genomic_DNA"/>
</dbReference>
<dbReference type="OrthoDB" id="2351813at2759"/>
<evidence type="ECO:0000313" key="2">
    <source>
        <dbReference type="EMBL" id="PKC08463.1"/>
    </source>
</evidence>
<evidence type="ECO:0000313" key="5">
    <source>
        <dbReference type="Proteomes" id="UP000232722"/>
    </source>
</evidence>
<sequence length="232" mass="26319">MHYNLVGVSTGYKRTQGKLTEISAIILYVRQKGILRRGCDIFPDEIPYQKDVELGSSIGIAESRETSGTLSAVVHDKNSKQMGILSCEHVCRFSESSTGMGVIIHQLSHKDLDNLIQSIIDMASKDPKFKEISANAINKINNNRQNSALARIYMYTPEWYNARNNTEKSINSLEKFYELIWPDFETYDTYDIDQNASIDLSEYCDSSYSETETETESISSDSSYFSESDYIS</sequence>
<dbReference type="VEuPathDB" id="FungiDB:RhiirA1_450138"/>
<dbReference type="EMBL" id="LLXJ01000541">
    <property type="protein sequence ID" value="PKC08463.1"/>
    <property type="molecule type" value="Genomic_DNA"/>
</dbReference>
<dbReference type="VEuPathDB" id="FungiDB:FUN_002612"/>
<proteinExistence type="predicted"/>
<comment type="caution">
    <text evidence="3">The sequence shown here is derived from an EMBL/GenBank/DDBJ whole genome shotgun (WGS) entry which is preliminary data.</text>
</comment>
<dbReference type="AlphaFoldDB" id="A0A2I1EIX8"/>
<reference evidence="2 5" key="2">
    <citation type="submission" date="2017-09" db="EMBL/GenBank/DDBJ databases">
        <title>Extensive intraspecific genome diversity in a model arbuscular mycorrhizal fungus.</title>
        <authorList>
            <person name="Chen E.C."/>
            <person name="Morin E."/>
            <person name="Beaudet D."/>
            <person name="Noel J."/>
            <person name="Ndikumana S."/>
            <person name="Charron P."/>
            <person name="St-Onge C."/>
            <person name="Giorgi J."/>
            <person name="Grigoriev I.V."/>
            <person name="Roux C."/>
            <person name="Martin F.M."/>
            <person name="Corradi N."/>
        </authorList>
    </citation>
    <scope>NUCLEOTIDE SEQUENCE [LARGE SCALE GENOMIC DNA]</scope>
    <source>
        <strain evidence="2 5">A5</strain>
    </source>
</reference>
<accession>A0A2I1EIX8</accession>
<dbReference type="Proteomes" id="UP000232688">
    <property type="component" value="Unassembled WGS sequence"/>
</dbReference>
<evidence type="ECO:0000313" key="3">
    <source>
        <dbReference type="EMBL" id="PKC74310.1"/>
    </source>
</evidence>
<evidence type="ECO:0000313" key="4">
    <source>
        <dbReference type="Proteomes" id="UP000232688"/>
    </source>
</evidence>
<protein>
    <submittedName>
        <fullName evidence="3">Uncharacterized protein</fullName>
    </submittedName>
</protein>
<evidence type="ECO:0000256" key="1">
    <source>
        <dbReference type="SAM" id="MobiDB-lite"/>
    </source>
</evidence>
<feature type="region of interest" description="Disordered" evidence="1">
    <location>
        <begin position="209"/>
        <end position="232"/>
    </location>
</feature>
<reference evidence="3 4" key="4">
    <citation type="submission" date="2017-10" db="EMBL/GenBank/DDBJ databases">
        <title>Genome analyses suggest a sexual origin of heterokaryosis in a supposedly ancient asexual fungus.</title>
        <authorList>
            <person name="Corradi N."/>
            <person name="Sedzielewska K."/>
            <person name="Noel J."/>
            <person name="Charron P."/>
            <person name="Farinelli L."/>
            <person name="Marton T."/>
            <person name="Kruger M."/>
            <person name="Pelin A."/>
            <person name="Brachmann A."/>
            <person name="Corradi N."/>
        </authorList>
    </citation>
    <scope>NUCLEOTIDE SEQUENCE [LARGE SCALE GENOMIC DNA]</scope>
    <source>
        <strain evidence="3 4">A1</strain>
    </source>
</reference>
<organism evidence="3 4">
    <name type="scientific">Rhizophagus irregularis</name>
    <dbReference type="NCBI Taxonomy" id="588596"/>
    <lineage>
        <taxon>Eukaryota</taxon>
        <taxon>Fungi</taxon>
        <taxon>Fungi incertae sedis</taxon>
        <taxon>Mucoromycota</taxon>
        <taxon>Glomeromycotina</taxon>
        <taxon>Glomeromycetes</taxon>
        <taxon>Glomerales</taxon>
        <taxon>Glomeraceae</taxon>
        <taxon>Rhizophagus</taxon>
    </lineage>
</organism>
<dbReference type="Proteomes" id="UP000232722">
    <property type="component" value="Unassembled WGS sequence"/>
</dbReference>
<gene>
    <name evidence="3" type="ORF">RhiirA1_450138</name>
    <name evidence="2" type="ORF">RhiirA5_416889</name>
</gene>
<reference evidence="2 5" key="1">
    <citation type="submission" date="2016-04" db="EMBL/GenBank/DDBJ databases">
        <title>Genome analyses suggest a sexual origin of heterokaryosis in a supposedly ancient asexual fungus.</title>
        <authorList>
            <person name="Ropars J."/>
            <person name="Sedzielewska K."/>
            <person name="Noel J."/>
            <person name="Charron P."/>
            <person name="Farinelli L."/>
            <person name="Marton T."/>
            <person name="Kruger M."/>
            <person name="Pelin A."/>
            <person name="Brachmann A."/>
            <person name="Corradi N."/>
        </authorList>
    </citation>
    <scope>NUCLEOTIDE SEQUENCE [LARGE SCALE GENOMIC DNA]</scope>
    <source>
        <strain evidence="2 5">A5</strain>
    </source>
</reference>
<dbReference type="VEuPathDB" id="FungiDB:RhiirFUN_002695"/>
<reference evidence="3 4" key="3">
    <citation type="submission" date="2017-10" db="EMBL/GenBank/DDBJ databases">
        <title>Extensive intraspecific genome diversity in a model arbuscular mycorrhizal fungus.</title>
        <authorList>
            <person name="Chen E.C.H."/>
            <person name="Morin E."/>
            <person name="Baudet D."/>
            <person name="Noel J."/>
            <person name="Ndikumana S."/>
            <person name="Charron P."/>
            <person name="St-Onge C."/>
            <person name="Giorgi J."/>
            <person name="Grigoriev I.V."/>
            <person name="Roux C."/>
            <person name="Martin F.M."/>
            <person name="Corradi N."/>
        </authorList>
    </citation>
    <scope>NUCLEOTIDE SEQUENCE [LARGE SCALE GENOMIC DNA]</scope>
    <source>
        <strain evidence="3 4">A1</strain>
    </source>
</reference>